<keyword evidence="2" id="KW-0255">Endonuclease</keyword>
<evidence type="ECO:0000313" key="2">
    <source>
        <dbReference type="EMBL" id="MBE9078200.1"/>
    </source>
</evidence>
<sequence length="183" mass="20467">MVQSLPKFISLDTFLTSAEIGDRCELIDGEAIPKMSPKRFHAKTQKALLKLLDGWAEERGHFYPEWSVVLTRQGEPWVPIPDLMFVSYDRLPRDWDEDAPSPVPPDLAIEVVSPDQSFGTMAAKAADYLAAGVTRVWIVDPRAKSITVFLPDASPQTFMESQVIEDAYLEGLRLTVAEVFNSV</sequence>
<dbReference type="Gene3D" id="3.90.1570.10">
    <property type="entry name" value="tt1808, chain A"/>
    <property type="match status" value="1"/>
</dbReference>
<evidence type="ECO:0000259" key="1">
    <source>
        <dbReference type="Pfam" id="PF05685"/>
    </source>
</evidence>
<keyword evidence="2" id="KW-0378">Hydrolase</keyword>
<dbReference type="InterPro" id="IPR012296">
    <property type="entry name" value="Nuclease_put_TT1808"/>
</dbReference>
<dbReference type="SUPFAM" id="SSF52980">
    <property type="entry name" value="Restriction endonuclease-like"/>
    <property type="match status" value="1"/>
</dbReference>
<dbReference type="InterPro" id="IPR011335">
    <property type="entry name" value="Restrct_endonuc-II-like"/>
</dbReference>
<keyword evidence="2" id="KW-0540">Nuclease</keyword>
<dbReference type="CDD" id="cd06260">
    <property type="entry name" value="DUF820-like"/>
    <property type="match status" value="1"/>
</dbReference>
<evidence type="ECO:0000313" key="3">
    <source>
        <dbReference type="Proteomes" id="UP000636505"/>
    </source>
</evidence>
<dbReference type="InterPro" id="IPR008538">
    <property type="entry name" value="Uma2"/>
</dbReference>
<protein>
    <submittedName>
        <fullName evidence="2">Uma2 family endonuclease</fullName>
    </submittedName>
</protein>
<feature type="domain" description="Putative restriction endonuclease" evidence="1">
    <location>
        <begin position="16"/>
        <end position="177"/>
    </location>
</feature>
<dbReference type="RefSeq" id="WP_193907810.1">
    <property type="nucleotide sequence ID" value="NZ_JADEXG010000028.1"/>
</dbReference>
<reference evidence="2" key="1">
    <citation type="submission" date="2020-10" db="EMBL/GenBank/DDBJ databases">
        <authorList>
            <person name="Castelo-Branco R."/>
            <person name="Eusebio N."/>
            <person name="Adriana R."/>
            <person name="Vieira A."/>
            <person name="Brugerolle De Fraissinette N."/>
            <person name="Rezende De Castro R."/>
            <person name="Schneider M.P."/>
            <person name="Vasconcelos V."/>
            <person name="Leao P.N."/>
        </authorList>
    </citation>
    <scope>NUCLEOTIDE SEQUENCE</scope>
    <source>
        <strain evidence="2">LEGE 07310</strain>
    </source>
</reference>
<dbReference type="GO" id="GO:0004519">
    <property type="term" value="F:endonuclease activity"/>
    <property type="evidence" value="ECO:0007669"/>
    <property type="project" value="UniProtKB-KW"/>
</dbReference>
<keyword evidence="3" id="KW-1185">Reference proteome</keyword>
<dbReference type="Proteomes" id="UP000636505">
    <property type="component" value="Unassembled WGS sequence"/>
</dbReference>
<gene>
    <name evidence="2" type="ORF">IQ241_13010</name>
</gene>
<dbReference type="AlphaFoldDB" id="A0A8J7DNJ3"/>
<proteinExistence type="predicted"/>
<dbReference type="PANTHER" id="PTHR34107">
    <property type="entry name" value="SLL0198 PROTEIN-RELATED"/>
    <property type="match status" value="1"/>
</dbReference>
<accession>A0A8J7DNJ3</accession>
<dbReference type="PANTHER" id="PTHR34107:SF1">
    <property type="entry name" value="SLL0198 PROTEIN"/>
    <property type="match status" value="1"/>
</dbReference>
<dbReference type="Pfam" id="PF05685">
    <property type="entry name" value="Uma2"/>
    <property type="match status" value="1"/>
</dbReference>
<organism evidence="2 3">
    <name type="scientific">Vasconcelosia minhoensis LEGE 07310</name>
    <dbReference type="NCBI Taxonomy" id="915328"/>
    <lineage>
        <taxon>Bacteria</taxon>
        <taxon>Bacillati</taxon>
        <taxon>Cyanobacteriota</taxon>
        <taxon>Cyanophyceae</taxon>
        <taxon>Nodosilineales</taxon>
        <taxon>Cymatolegaceae</taxon>
        <taxon>Vasconcelosia</taxon>
        <taxon>Vasconcelosia minhoensis</taxon>
    </lineage>
</organism>
<comment type="caution">
    <text evidence="2">The sequence shown here is derived from an EMBL/GenBank/DDBJ whole genome shotgun (WGS) entry which is preliminary data.</text>
</comment>
<dbReference type="EMBL" id="JADEXG010000028">
    <property type="protein sequence ID" value="MBE9078200.1"/>
    <property type="molecule type" value="Genomic_DNA"/>
</dbReference>
<name>A0A8J7DNJ3_9CYAN</name>